<gene>
    <name evidence="1" type="ORF">CGLAU_07375</name>
</gene>
<proteinExistence type="predicted"/>
<dbReference type="EMBL" id="CP019688">
    <property type="protein sequence ID" value="AQQ15430.1"/>
    <property type="molecule type" value="Genomic_DNA"/>
</dbReference>
<dbReference type="OrthoDB" id="7859927at2"/>
<organism evidence="1 2">
    <name type="scientific">Corynebacterium glaucum</name>
    <dbReference type="NCBI Taxonomy" id="187491"/>
    <lineage>
        <taxon>Bacteria</taxon>
        <taxon>Bacillati</taxon>
        <taxon>Actinomycetota</taxon>
        <taxon>Actinomycetes</taxon>
        <taxon>Mycobacteriales</taxon>
        <taxon>Corynebacteriaceae</taxon>
        <taxon>Corynebacterium</taxon>
    </lineage>
</organism>
<keyword evidence="2" id="KW-1185">Reference proteome</keyword>
<sequence length="254" mass="29243">MHELSQVRRVAQRAILYSRIRMELMRQLMDEHTIEGAPNNFNVDFETGEISFCDGRLRGRAELIASIAIEPATVLWGFAPFFQQGHGRDQAQRIRTFGAWNNLDELSREEVPHGIPEGPEQFNEFLILAHDIGAVGVYACGPEYDYVTFPNHQTGSHVVLLVSELTHRVPPLTLLDVYVRLSRYVDYIDDLEWSLGGLVEMMPGWRLEKLPAQHQRQEVFRVFDDQRKSLTLLVDRNQFGQPEYVRVEGLHDAN</sequence>
<name>A0A1Q2HXD3_9CORY</name>
<protein>
    <submittedName>
        <fullName evidence="1">Uncharacterized protein</fullName>
    </submittedName>
</protein>
<dbReference type="InterPro" id="IPR049249">
    <property type="entry name" value="DUF6882"/>
</dbReference>
<dbReference type="KEGG" id="cgv:CGLAU_07375"/>
<evidence type="ECO:0000313" key="1">
    <source>
        <dbReference type="EMBL" id="AQQ15430.1"/>
    </source>
</evidence>
<dbReference type="RefSeq" id="WP_095660120.1">
    <property type="nucleotide sequence ID" value="NZ_CP019688.1"/>
</dbReference>
<reference evidence="1 2" key="1">
    <citation type="submission" date="2016-12" db="EMBL/GenBank/DDBJ databases">
        <authorList>
            <person name="Song W.-J."/>
            <person name="Kurnit D.M."/>
        </authorList>
    </citation>
    <scope>NUCLEOTIDE SEQUENCE [LARGE SCALE GENOMIC DNA]</scope>
    <source>
        <strain evidence="1 2">DSM 30827</strain>
    </source>
</reference>
<evidence type="ECO:0000313" key="2">
    <source>
        <dbReference type="Proteomes" id="UP000217209"/>
    </source>
</evidence>
<dbReference type="AlphaFoldDB" id="A0A1Q2HXD3"/>
<dbReference type="Proteomes" id="UP000217209">
    <property type="component" value="Chromosome"/>
</dbReference>
<accession>A0A1Q2HXD3</accession>
<dbReference type="Pfam" id="PF21813">
    <property type="entry name" value="DUF6882"/>
    <property type="match status" value="1"/>
</dbReference>